<proteinExistence type="predicted"/>
<organism evidence="1 2">
    <name type="scientific">Panagrolaimus sp. ES5</name>
    <dbReference type="NCBI Taxonomy" id="591445"/>
    <lineage>
        <taxon>Eukaryota</taxon>
        <taxon>Metazoa</taxon>
        <taxon>Ecdysozoa</taxon>
        <taxon>Nematoda</taxon>
        <taxon>Chromadorea</taxon>
        <taxon>Rhabditida</taxon>
        <taxon>Tylenchina</taxon>
        <taxon>Panagrolaimomorpha</taxon>
        <taxon>Panagrolaimoidea</taxon>
        <taxon>Panagrolaimidae</taxon>
        <taxon>Panagrolaimus</taxon>
    </lineage>
</organism>
<reference evidence="2" key="1">
    <citation type="submission" date="2022-11" db="UniProtKB">
        <authorList>
            <consortium name="WormBaseParasite"/>
        </authorList>
    </citation>
    <scope>IDENTIFICATION</scope>
</reference>
<protein>
    <submittedName>
        <fullName evidence="2">HORMA domain-containing protein</fullName>
    </submittedName>
</protein>
<sequence>MPPKKQTDIVDSLYSKIDKLLGNEGEYLMRSASVICAAYAYHRGVLPSTAFTYVRIYETQENPMFDKAHPKALEHLKTLHDMSKDIQEKKIKQFCFALCEHGDANNTVEALRFNFDYDDAAMDILLPNATNVRISTKWDFAEDLCEVLKRVRLICSYLAALPRGITSFILIQYRKKPEQLLKDFKYLNNYDLDKMQALPLARLPCESHNVQMTVEIRSKFFDVAPDDIRKDLERGLNETEEDGDDSNDSTPLS</sequence>
<name>A0AC34FEP4_9BILA</name>
<accession>A0AC34FEP4</accession>
<evidence type="ECO:0000313" key="2">
    <source>
        <dbReference type="WBParaSite" id="ES5_v2.g15729.t1"/>
    </source>
</evidence>
<evidence type="ECO:0000313" key="1">
    <source>
        <dbReference type="Proteomes" id="UP000887579"/>
    </source>
</evidence>
<dbReference type="Proteomes" id="UP000887579">
    <property type="component" value="Unplaced"/>
</dbReference>
<dbReference type="WBParaSite" id="ES5_v2.g15729.t1">
    <property type="protein sequence ID" value="ES5_v2.g15729.t1"/>
    <property type="gene ID" value="ES5_v2.g15729"/>
</dbReference>